<keyword evidence="4 5" id="KW-0904">Protein phosphatase</keyword>
<evidence type="ECO:0000256" key="7">
    <source>
        <dbReference type="SAM" id="MobiDB-lite"/>
    </source>
</evidence>
<dbReference type="CDD" id="cd00143">
    <property type="entry name" value="PP2Cc"/>
    <property type="match status" value="1"/>
</dbReference>
<feature type="region of interest" description="Disordered" evidence="7">
    <location>
        <begin position="1"/>
        <end position="37"/>
    </location>
</feature>
<dbReference type="EnsemblProtists" id="HpaT806135">
    <property type="protein sequence ID" value="HpaP806135"/>
    <property type="gene ID" value="HpaG806135"/>
</dbReference>
<reference evidence="10" key="1">
    <citation type="journal article" date="2010" name="Science">
        <title>Signatures of adaptation to obligate biotrophy in the Hyaloperonospora arabidopsidis genome.</title>
        <authorList>
            <person name="Baxter L."/>
            <person name="Tripathy S."/>
            <person name="Ishaque N."/>
            <person name="Boot N."/>
            <person name="Cabral A."/>
            <person name="Kemen E."/>
            <person name="Thines M."/>
            <person name="Ah-Fong A."/>
            <person name="Anderson R."/>
            <person name="Badejoko W."/>
            <person name="Bittner-Eddy P."/>
            <person name="Boore J.L."/>
            <person name="Chibucos M.C."/>
            <person name="Coates M."/>
            <person name="Dehal P."/>
            <person name="Delehaunty K."/>
            <person name="Dong S."/>
            <person name="Downton P."/>
            <person name="Dumas B."/>
            <person name="Fabro G."/>
            <person name="Fronick C."/>
            <person name="Fuerstenberg S.I."/>
            <person name="Fulton L."/>
            <person name="Gaulin E."/>
            <person name="Govers F."/>
            <person name="Hughes L."/>
            <person name="Humphray S."/>
            <person name="Jiang R.H."/>
            <person name="Judelson H."/>
            <person name="Kamoun S."/>
            <person name="Kyung K."/>
            <person name="Meijer H."/>
            <person name="Minx P."/>
            <person name="Morris P."/>
            <person name="Nelson J."/>
            <person name="Phuntumart V."/>
            <person name="Qutob D."/>
            <person name="Rehmany A."/>
            <person name="Rougon-Cardoso A."/>
            <person name="Ryden P."/>
            <person name="Torto-Alalibo T."/>
            <person name="Studholme D."/>
            <person name="Wang Y."/>
            <person name="Win J."/>
            <person name="Wood J."/>
            <person name="Clifton S.W."/>
            <person name="Rogers J."/>
            <person name="Van den Ackerveken G."/>
            <person name="Jones J.D."/>
            <person name="McDowell J.M."/>
            <person name="Beynon J."/>
            <person name="Tyler B.M."/>
        </authorList>
    </citation>
    <scope>NUCLEOTIDE SEQUENCE [LARGE SCALE GENOMIC DNA]</scope>
    <source>
        <strain evidence="10">Emoy2</strain>
    </source>
</reference>
<dbReference type="PROSITE" id="PS51746">
    <property type="entry name" value="PPM_2"/>
    <property type="match status" value="1"/>
</dbReference>
<comment type="similarity">
    <text evidence="5">Belongs to the PP2C family.</text>
</comment>
<keyword evidence="2" id="KW-0479">Metal-binding</keyword>
<evidence type="ECO:0000256" key="6">
    <source>
        <dbReference type="SAM" id="Coils"/>
    </source>
</evidence>
<proteinExistence type="inferred from homology"/>
<organism evidence="9 10">
    <name type="scientific">Hyaloperonospora arabidopsidis (strain Emoy2)</name>
    <name type="common">Downy mildew agent</name>
    <name type="synonym">Peronospora arabidopsidis</name>
    <dbReference type="NCBI Taxonomy" id="559515"/>
    <lineage>
        <taxon>Eukaryota</taxon>
        <taxon>Sar</taxon>
        <taxon>Stramenopiles</taxon>
        <taxon>Oomycota</taxon>
        <taxon>Peronosporomycetes</taxon>
        <taxon>Peronosporales</taxon>
        <taxon>Peronosporaceae</taxon>
        <taxon>Hyaloperonospora</taxon>
    </lineage>
</organism>
<evidence type="ECO:0000256" key="5">
    <source>
        <dbReference type="RuleBase" id="RU003465"/>
    </source>
</evidence>
<comment type="subcellular location">
    <subcellularLocation>
        <location evidence="1">Membrane</location>
        <topology evidence="1">Peripheral membrane protein</topology>
    </subcellularLocation>
</comment>
<reference evidence="9" key="2">
    <citation type="submission" date="2015-06" db="UniProtKB">
        <authorList>
            <consortium name="EnsemblProtists"/>
        </authorList>
    </citation>
    <scope>IDENTIFICATION</scope>
    <source>
        <strain evidence="9">Emoy2</strain>
    </source>
</reference>
<dbReference type="EnsemblProtists" id="HpaT806136">
    <property type="protein sequence ID" value="HpaP806136"/>
    <property type="gene ID" value="HpaG806136"/>
</dbReference>
<keyword evidence="3 5" id="KW-0378">Hydrolase</keyword>
<dbReference type="GO" id="GO:0046872">
    <property type="term" value="F:metal ion binding"/>
    <property type="evidence" value="ECO:0007669"/>
    <property type="project" value="UniProtKB-KW"/>
</dbReference>
<dbReference type="Gene3D" id="3.60.40.10">
    <property type="entry name" value="PPM-type phosphatase domain"/>
    <property type="match status" value="1"/>
</dbReference>
<feature type="coiled-coil region" evidence="6">
    <location>
        <begin position="128"/>
        <end position="193"/>
    </location>
</feature>
<dbReference type="InterPro" id="IPR015655">
    <property type="entry name" value="PP2C"/>
</dbReference>
<dbReference type="EMBL" id="JH598287">
    <property type="status" value="NOT_ANNOTATED_CDS"/>
    <property type="molecule type" value="Genomic_DNA"/>
</dbReference>
<dbReference type="STRING" id="559515.M4BIA9"/>
<accession>M4BIA9</accession>
<keyword evidence="6" id="KW-0175">Coiled coil</keyword>
<sequence length="473" mass="52137">MKRKTRDGDSVEEDREEKVSCQLRNVDKTDQTEQEQPGHFSICGLRFGTESWAGMKSSNEDRHVSSADFFPGPVFGIFDGHGGTFSASFLSRQLVKTAASVIRQVIGEKALAGLRCSRDRSMQEKARKAALRKQATMLRQQLEEVEAMRSVTAVPASESSANDLHVLADQLSKAIAEMDSEAKQIDVEEAERQRNRWQWCSRLHSCFLKSFRESFRRVDLQILQKNPSQDGSTALLVWFLADSVNFDDDETAATNGENNTLSFYAINVGDCRAVMCRGGRGVPLTSDHKPDRPDERQRIEKAGGYVGKIAGIPRVYSAAGAGLSMRREVSTHLAVSRAFGDQSLKHPAPLVSCEPEVARFQVLTDDLFLILACDGIWDVMSEQDAVDIALPHFHDAKAAAGAIVKAAYKKGSLDNLTATVVQFAWKTGDQLQQGIDTSKKVTKARTRKSEQNLASADSLVGNGSDDEIDMFNL</sequence>
<dbReference type="InterPro" id="IPR001932">
    <property type="entry name" value="PPM-type_phosphatase-like_dom"/>
</dbReference>
<dbReference type="VEuPathDB" id="FungiDB:HpaG806135"/>
<dbReference type="InterPro" id="IPR036457">
    <property type="entry name" value="PPM-type-like_dom_sf"/>
</dbReference>
<evidence type="ECO:0000256" key="3">
    <source>
        <dbReference type="ARBA" id="ARBA00022801"/>
    </source>
</evidence>
<dbReference type="SMART" id="SM00332">
    <property type="entry name" value="PP2Cc"/>
    <property type="match status" value="1"/>
</dbReference>
<protein>
    <recommendedName>
        <fullName evidence="8">PPM-type phosphatase domain-containing protein</fullName>
    </recommendedName>
</protein>
<evidence type="ECO:0000313" key="9">
    <source>
        <dbReference type="EnsemblProtists" id="HpaP806135"/>
    </source>
</evidence>
<dbReference type="eggNOG" id="KOG0698">
    <property type="taxonomic scope" value="Eukaryota"/>
</dbReference>
<dbReference type="Proteomes" id="UP000011713">
    <property type="component" value="Unassembled WGS sequence"/>
</dbReference>
<evidence type="ECO:0000256" key="1">
    <source>
        <dbReference type="ARBA" id="ARBA00004170"/>
    </source>
</evidence>
<dbReference type="GO" id="GO:0016020">
    <property type="term" value="C:membrane"/>
    <property type="evidence" value="ECO:0007669"/>
    <property type="project" value="UniProtKB-SubCell"/>
</dbReference>
<name>M4BIA9_HYAAE</name>
<dbReference type="AlphaFoldDB" id="M4BIA9"/>
<dbReference type="HOGENOM" id="CLU_026823_0_0_1"/>
<evidence type="ECO:0000256" key="2">
    <source>
        <dbReference type="ARBA" id="ARBA00022723"/>
    </source>
</evidence>
<dbReference type="SUPFAM" id="SSF81606">
    <property type="entry name" value="PP2C-like"/>
    <property type="match status" value="1"/>
</dbReference>
<dbReference type="OMA" id="NIVCADP"/>
<evidence type="ECO:0000313" key="10">
    <source>
        <dbReference type="Proteomes" id="UP000011713"/>
    </source>
</evidence>
<dbReference type="Pfam" id="PF00481">
    <property type="entry name" value="PP2C"/>
    <property type="match status" value="1"/>
</dbReference>
<dbReference type="InParanoid" id="M4BIA9"/>
<dbReference type="GO" id="GO:0004722">
    <property type="term" value="F:protein serine/threonine phosphatase activity"/>
    <property type="evidence" value="ECO:0007669"/>
    <property type="project" value="InterPro"/>
</dbReference>
<feature type="domain" description="PPM-type phosphatase" evidence="8">
    <location>
        <begin position="46"/>
        <end position="423"/>
    </location>
</feature>
<dbReference type="PROSITE" id="PS01032">
    <property type="entry name" value="PPM_1"/>
    <property type="match status" value="1"/>
</dbReference>
<keyword evidence="10" id="KW-1185">Reference proteome</keyword>
<evidence type="ECO:0000259" key="8">
    <source>
        <dbReference type="PROSITE" id="PS51746"/>
    </source>
</evidence>
<dbReference type="PANTHER" id="PTHR47992">
    <property type="entry name" value="PROTEIN PHOSPHATASE"/>
    <property type="match status" value="1"/>
</dbReference>
<dbReference type="InterPro" id="IPR000222">
    <property type="entry name" value="PP2C_BS"/>
</dbReference>
<evidence type="ECO:0000256" key="4">
    <source>
        <dbReference type="ARBA" id="ARBA00022912"/>
    </source>
</evidence>